<dbReference type="Pfam" id="PF01471">
    <property type="entry name" value="PG_binding_1"/>
    <property type="match status" value="1"/>
</dbReference>
<dbReference type="Pfam" id="PF11860">
    <property type="entry name" value="Muramidase"/>
    <property type="match status" value="1"/>
</dbReference>
<proteinExistence type="predicted"/>
<feature type="domain" description="N-acetylmuramidase" evidence="2">
    <location>
        <begin position="90"/>
        <end position="270"/>
    </location>
</feature>
<dbReference type="KEGG" id="panr:A7J50_4384"/>
<dbReference type="InterPro" id="IPR002477">
    <property type="entry name" value="Peptidoglycan-bd-like"/>
</dbReference>
<evidence type="ECO:0000259" key="2">
    <source>
        <dbReference type="Pfam" id="PF11860"/>
    </source>
</evidence>
<accession>A0A172Z6W4</accession>
<protein>
    <submittedName>
        <fullName evidence="3">Peptidoglycan binding domain-containing protein</fullName>
    </submittedName>
</protein>
<dbReference type="RefSeq" id="WP_064453684.1">
    <property type="nucleotide sequence ID" value="NZ_CP015600.1"/>
</dbReference>
<reference evidence="3 4" key="1">
    <citation type="submission" date="2016-05" db="EMBL/GenBank/DDBJ databases">
        <title>Complete genome sequence of Pseudomonas antarctica PAMC 27494.</title>
        <authorList>
            <person name="Lee J."/>
        </authorList>
    </citation>
    <scope>NUCLEOTIDE SEQUENCE [LARGE SCALE GENOMIC DNA]</scope>
    <source>
        <strain evidence="3 4">PAMC 27494</strain>
    </source>
</reference>
<dbReference type="STRING" id="219572.A7J50_4384"/>
<feature type="domain" description="Peptidoglycan binding-like" evidence="1">
    <location>
        <begin position="11"/>
        <end position="65"/>
    </location>
</feature>
<dbReference type="Gene3D" id="1.10.101.10">
    <property type="entry name" value="PGBD-like superfamily/PGBD"/>
    <property type="match status" value="1"/>
</dbReference>
<dbReference type="EMBL" id="CP015600">
    <property type="protein sequence ID" value="ANF87739.1"/>
    <property type="molecule type" value="Genomic_DNA"/>
</dbReference>
<gene>
    <name evidence="3" type="ORF">A7J50_4384</name>
</gene>
<evidence type="ECO:0000313" key="4">
    <source>
        <dbReference type="Proteomes" id="UP000077829"/>
    </source>
</evidence>
<dbReference type="InterPro" id="IPR036366">
    <property type="entry name" value="PGBDSf"/>
</dbReference>
<name>A0A172Z6W4_9PSED</name>
<sequence>MTTTLRHGDRSQAVLMLQKNLNKNGAGLVTDGHYGASTEAAVRAYQVKVGLVADGIAGTKTQASLVGGDCAQLLRNVDLVNAAERLGVPLASIYAVNEVESKGKGFLDNGKPVILFERHIMYRQLATPRNAGDDQAELKRHADQLAAANPALVNPKPGGYIGGTAEHQRLAMARLIDDTAALESASWGAFQIMGFHWRRLGYASVQEFVAAISAGESQQFDAFTRFIETDPVLHKALKGRKWAEFARLYNGPDYLRNLYDTKLQRAYERHAGCDCGQGVAA</sequence>
<evidence type="ECO:0000313" key="3">
    <source>
        <dbReference type="EMBL" id="ANF87739.1"/>
    </source>
</evidence>
<dbReference type="InterPro" id="IPR024408">
    <property type="entry name" value="Muramidase"/>
</dbReference>
<evidence type="ECO:0000259" key="1">
    <source>
        <dbReference type="Pfam" id="PF01471"/>
    </source>
</evidence>
<dbReference type="InterPro" id="IPR036365">
    <property type="entry name" value="PGBD-like_sf"/>
</dbReference>
<dbReference type="PATRIC" id="fig|219572.3.peg.4506"/>
<organism evidence="3 4">
    <name type="scientific">Pseudomonas antarctica</name>
    <dbReference type="NCBI Taxonomy" id="219572"/>
    <lineage>
        <taxon>Bacteria</taxon>
        <taxon>Pseudomonadati</taxon>
        <taxon>Pseudomonadota</taxon>
        <taxon>Gammaproteobacteria</taxon>
        <taxon>Pseudomonadales</taxon>
        <taxon>Pseudomonadaceae</taxon>
        <taxon>Pseudomonas</taxon>
    </lineage>
</organism>
<dbReference type="SUPFAM" id="SSF47090">
    <property type="entry name" value="PGBD-like"/>
    <property type="match status" value="1"/>
</dbReference>
<dbReference type="AlphaFoldDB" id="A0A172Z6W4"/>
<dbReference type="Proteomes" id="UP000077829">
    <property type="component" value="Chromosome"/>
</dbReference>